<sequence>MASRGNSRTRQNQGGKSDAPAPVLKLSGGPPKVGGSGSASWFQALKSRKPDGPEPHFSGSGVPVNDNVDLKASHGYWRRQRRFKPGKGGRKPVGDAWYFYYTGTGPLADLQYADPHDDVVWVKAKGADTSTRSKQGTRDPDKFEQFPLRFADGGPDNGFRWDFIPTSRGRSGRNSVASSREQSRNGSRAATPERRGRTSSVNEDLIQKAADIILKNQGKSGRITKAKANEMAERRYCKRVLAPGKDVDSVFGARTKNKPRNFGDDKMVEEGIRDGRTTAMLNIVPSSHALLFGGEVQSKLNPEGLAVTFTFTTTVDRNDPQFDNYVKICSECVNGVGTRPSGDTKPKSKPSSRAQSPAPKPQRKKQQKKKQQDEDVVPKDEQEVNDRLEFDDENPEDFADRVDWGNSALGSSEI</sequence>
<evidence type="ECO:0000256" key="4">
    <source>
        <dbReference type="ARBA" id="ARBA00022844"/>
    </source>
</evidence>
<keyword evidence="2 11" id="KW-0597">Phosphoprotein</keyword>
<organism evidence="16 17">
    <name type="scientific">Canada goose coronavirus</name>
    <dbReference type="NCBI Taxonomy" id="2569586"/>
    <lineage>
        <taxon>Viruses</taxon>
        <taxon>Riboviria</taxon>
        <taxon>Orthornavirae</taxon>
        <taxon>Pisuviricota</taxon>
        <taxon>Pisoniviricetes</taxon>
        <taxon>Nidovirales</taxon>
        <taxon>Cornidovirineae</taxon>
        <taxon>Coronaviridae</taxon>
        <taxon>Orthocoronavirinae</taxon>
        <taxon>Gammacoronavirus</taxon>
    </lineage>
</organism>
<dbReference type="KEGG" id="vg:54124790"/>
<proteinExistence type="predicted"/>
<evidence type="ECO:0000256" key="8">
    <source>
        <dbReference type="ARBA" id="ARBA00023163"/>
    </source>
</evidence>
<dbReference type="InterPro" id="IPR037179">
    <property type="entry name" value="Nucleocapsid_C"/>
</dbReference>
<dbReference type="SUPFAM" id="SSF110304">
    <property type="entry name" value="Coronavirus RNA-binding domain"/>
    <property type="match status" value="1"/>
</dbReference>
<keyword evidence="3" id="KW-0013">ADP-ribosylation</keyword>
<evidence type="ECO:0000256" key="10">
    <source>
        <dbReference type="PIRNR" id="PIRNR003888"/>
    </source>
</evidence>
<evidence type="ECO:0000256" key="3">
    <source>
        <dbReference type="ARBA" id="ARBA00022765"/>
    </source>
</evidence>
<dbReference type="InterPro" id="IPR037195">
    <property type="entry name" value="Nucleocapsid_N"/>
</dbReference>
<evidence type="ECO:0000256" key="6">
    <source>
        <dbReference type="ARBA" id="ARBA00023015"/>
    </source>
</evidence>
<dbReference type="EMBL" id="MK359255">
    <property type="protein sequence ID" value="QCB65105.1"/>
    <property type="molecule type" value="Genomic_RNA"/>
</dbReference>
<feature type="compositionally biased region" description="Polar residues" evidence="13">
    <location>
        <begin position="168"/>
        <end position="188"/>
    </location>
</feature>
<evidence type="ECO:0000259" key="15">
    <source>
        <dbReference type="PROSITE" id="PS51929"/>
    </source>
</evidence>
<feature type="compositionally biased region" description="Basic and acidic residues" evidence="13">
    <location>
        <begin position="370"/>
        <end position="388"/>
    </location>
</feature>
<keyword evidence="6" id="KW-0805">Transcription regulation</keyword>
<dbReference type="InterPro" id="IPR044345">
    <property type="entry name" value="N_prot_N_CoV"/>
</dbReference>
<dbReference type="PIRSF" id="PIRSF003888">
    <property type="entry name" value="Corona_nucleocap"/>
    <property type="match status" value="1"/>
</dbReference>
<evidence type="ECO:0000259" key="14">
    <source>
        <dbReference type="PROSITE" id="PS51928"/>
    </source>
</evidence>
<feature type="domain" description="CoV N CTD" evidence="15">
    <location>
        <begin position="224"/>
        <end position="340"/>
    </location>
</feature>
<feature type="modified residue" description="Phosphoserine; by host" evidence="11">
    <location>
        <position position="348"/>
    </location>
</feature>
<feature type="domain" description="CoV N NTD" evidence="14">
    <location>
        <begin position="37"/>
        <end position="162"/>
    </location>
</feature>
<dbReference type="InterPro" id="IPR001218">
    <property type="entry name" value="Nucleocap_CoV"/>
</dbReference>
<dbReference type="GO" id="GO:0043657">
    <property type="term" value="C:host cell"/>
    <property type="evidence" value="ECO:0007669"/>
    <property type="project" value="UniProtKB-SubCell"/>
</dbReference>
<reference evidence="16 17" key="1">
    <citation type="journal article" date="2019" name="Sci. Rep.">
        <title>Genome Organization of Canada Goose Coronavirus, A Novel Species Identified in a Mass Die-off of Canada Geese.</title>
        <authorList>
            <person name="Papineau A."/>
            <person name="Berhane Y."/>
            <person name="Wylie T.N."/>
            <person name="Wylie K.M."/>
            <person name="Sharpe S."/>
            <person name="Lung O."/>
        </authorList>
    </citation>
    <scope>NUCLEOTIDE SEQUENCE [LARGE SCALE GENOMIC DNA]</scope>
    <source>
        <strain evidence="16 17">Cambridge_Bay_2017</strain>
    </source>
</reference>
<keyword evidence="9 12" id="KW-0687">Ribonucleoprotein</keyword>
<feature type="compositionally biased region" description="Polar residues" evidence="13">
    <location>
        <begin position="1"/>
        <end position="15"/>
    </location>
</feature>
<dbReference type="GO" id="GO:1990904">
    <property type="term" value="C:ribonucleoprotein complex"/>
    <property type="evidence" value="ECO:0007669"/>
    <property type="project" value="UniProtKB-KW"/>
</dbReference>
<dbReference type="GO" id="GO:0019013">
    <property type="term" value="C:viral nucleocapsid"/>
    <property type="evidence" value="ECO:0007669"/>
    <property type="project" value="UniProtKB-UniRule"/>
</dbReference>
<dbReference type="PROSITE" id="PS51929">
    <property type="entry name" value="COV_N_CTD"/>
    <property type="match status" value="1"/>
</dbReference>
<evidence type="ECO:0000256" key="7">
    <source>
        <dbReference type="ARBA" id="ARBA00023086"/>
    </source>
</evidence>
<dbReference type="GO" id="GO:0003723">
    <property type="term" value="F:RNA binding"/>
    <property type="evidence" value="ECO:0007669"/>
    <property type="project" value="UniProtKB-UniRule"/>
</dbReference>
<dbReference type="SUPFAM" id="SSF103068">
    <property type="entry name" value="Nucleocapsid protein dimerization domain"/>
    <property type="match status" value="1"/>
</dbReference>
<evidence type="ECO:0000256" key="1">
    <source>
        <dbReference type="ARBA" id="ARBA00004340"/>
    </source>
</evidence>
<evidence type="ECO:0000313" key="17">
    <source>
        <dbReference type="Proteomes" id="UP000502003"/>
    </source>
</evidence>
<feature type="modified residue" description="Phosphoserine; by host" evidence="11">
    <location>
        <position position="133"/>
    </location>
</feature>
<dbReference type="RefSeq" id="YP_009755908.1">
    <property type="nucleotide sequence ID" value="NC_046965.1"/>
</dbReference>
<keyword evidence="17" id="KW-1185">Reference proteome</keyword>
<dbReference type="CDD" id="cd21554">
    <property type="entry name" value="CoV_N-NTD"/>
    <property type="match status" value="1"/>
</dbReference>
<dbReference type="GeneID" id="54124790"/>
<evidence type="ECO:0000256" key="13">
    <source>
        <dbReference type="SAM" id="MobiDB-lite"/>
    </source>
</evidence>
<accession>A0A4D6FTA0</accession>
<keyword evidence="7 10" id="KW-0543">Viral nucleoprotein</keyword>
<feature type="region of interest" description="Disordered" evidence="13">
    <location>
        <begin position="129"/>
        <end position="202"/>
    </location>
</feature>
<keyword evidence="4 10" id="KW-0946">Virion</keyword>
<dbReference type="InterPro" id="IPR044344">
    <property type="entry name" value="N_prot_C_CoV"/>
</dbReference>
<evidence type="ECO:0000256" key="12">
    <source>
        <dbReference type="PROSITE-ProRule" id="PRU01276"/>
    </source>
</evidence>
<evidence type="ECO:0000256" key="9">
    <source>
        <dbReference type="ARBA" id="ARBA00023274"/>
    </source>
</evidence>
<evidence type="ECO:0000256" key="5">
    <source>
        <dbReference type="ARBA" id="ARBA00022884"/>
    </source>
</evidence>
<feature type="region of interest" description="Disordered" evidence="13">
    <location>
        <begin position="1"/>
        <end position="68"/>
    </location>
</feature>
<evidence type="ECO:0000256" key="2">
    <source>
        <dbReference type="ARBA" id="ARBA00022553"/>
    </source>
</evidence>
<keyword evidence="5 10" id="KW-0694">RNA-binding</keyword>
<dbReference type="Proteomes" id="UP000502003">
    <property type="component" value="Segment"/>
</dbReference>
<name>A0A4D6FTA0_9GAMC</name>
<feature type="region of interest" description="Disordered" evidence="13">
    <location>
        <begin position="336"/>
        <end position="414"/>
    </location>
</feature>
<dbReference type="Pfam" id="PF00937">
    <property type="entry name" value="CoV_nucleocap"/>
    <property type="match status" value="1"/>
</dbReference>
<dbReference type="PROSITE" id="PS51928">
    <property type="entry name" value="COV_N_NTD"/>
    <property type="match status" value="1"/>
</dbReference>
<evidence type="ECO:0000313" key="16">
    <source>
        <dbReference type="EMBL" id="QCB65105.1"/>
    </source>
</evidence>
<comment type="function">
    <text evidence="10">Packages the positive strand viral genome RNA into a helical ribonucleocapsid (RNP) and plays a fundamental role during virion assembly through its interactions with the viral genome and membrane protein M. Plays an important role in enhancing the efficiency of subgenomic viral RNA transcription as well as viral replication.</text>
</comment>
<keyword evidence="8" id="KW-0804">Transcription</keyword>
<protein>
    <recommendedName>
        <fullName evidence="10">Nucleoprotein</fullName>
    </recommendedName>
</protein>
<comment type="subcellular location">
    <subcellularLocation>
        <location evidence="1">Host cell</location>
    </subcellularLocation>
    <subcellularLocation>
        <location evidence="10">Virion</location>
    </subcellularLocation>
    <text evidence="10">Located inside the virion, complexed with the viral RNA. Probably associates with ER-derived membranes where it participates in viral RNA synthesis and virus budding.</text>
</comment>
<evidence type="ECO:0000256" key="11">
    <source>
        <dbReference type="PIRSR" id="PIRSR003888-1"/>
    </source>
</evidence>